<dbReference type="PRINTS" id="PR00111">
    <property type="entry name" value="ABHYDROLASE"/>
</dbReference>
<dbReference type="AlphaFoldDB" id="A0A0W0XVK6"/>
<evidence type="ECO:0000313" key="4">
    <source>
        <dbReference type="EMBL" id="KTD48486.1"/>
    </source>
</evidence>
<dbReference type="PATRIC" id="fig|458.5.peg.869"/>
<gene>
    <name evidence="4" type="ORF">Lrub_0837</name>
</gene>
<keyword evidence="2" id="KW-0378">Hydrolase</keyword>
<dbReference type="PANTHER" id="PTHR43798:SF14">
    <property type="entry name" value="SERINE HYDROLASE-LIKE PROTEIN DDB_G0286239"/>
    <property type="match status" value="1"/>
</dbReference>
<comment type="similarity">
    <text evidence="1">Belongs to the AB hydrolase superfamily.</text>
</comment>
<dbReference type="InterPro" id="IPR029058">
    <property type="entry name" value="AB_hydrolase_fold"/>
</dbReference>
<evidence type="ECO:0000259" key="3">
    <source>
        <dbReference type="Pfam" id="PF00561"/>
    </source>
</evidence>
<comment type="caution">
    <text evidence="4">The sequence shown here is derived from an EMBL/GenBank/DDBJ whole genome shotgun (WGS) entry which is preliminary data.</text>
</comment>
<dbReference type="OrthoDB" id="149912at2"/>
<organism evidence="4 5">
    <name type="scientific">Legionella rubrilucens</name>
    <dbReference type="NCBI Taxonomy" id="458"/>
    <lineage>
        <taxon>Bacteria</taxon>
        <taxon>Pseudomonadati</taxon>
        <taxon>Pseudomonadota</taxon>
        <taxon>Gammaproteobacteria</taxon>
        <taxon>Legionellales</taxon>
        <taxon>Legionellaceae</taxon>
        <taxon>Legionella</taxon>
    </lineage>
</organism>
<dbReference type="SUPFAM" id="SSF53474">
    <property type="entry name" value="alpha/beta-Hydrolases"/>
    <property type="match status" value="1"/>
</dbReference>
<dbReference type="RefSeq" id="WP_058530949.1">
    <property type="nucleotide sequence ID" value="NZ_CAAAIN010000001.1"/>
</dbReference>
<dbReference type="GO" id="GO:0016020">
    <property type="term" value="C:membrane"/>
    <property type="evidence" value="ECO:0007669"/>
    <property type="project" value="TreeGrafter"/>
</dbReference>
<name>A0A0W0XVK6_9GAMM</name>
<dbReference type="PANTHER" id="PTHR43798">
    <property type="entry name" value="MONOACYLGLYCEROL LIPASE"/>
    <property type="match status" value="1"/>
</dbReference>
<evidence type="ECO:0000313" key="5">
    <source>
        <dbReference type="Proteomes" id="UP000054608"/>
    </source>
</evidence>
<evidence type="ECO:0000256" key="1">
    <source>
        <dbReference type="ARBA" id="ARBA00008645"/>
    </source>
</evidence>
<reference evidence="4 5" key="1">
    <citation type="submission" date="2015-11" db="EMBL/GenBank/DDBJ databases">
        <title>Genomic analysis of 38 Legionella species identifies large and diverse effector repertoires.</title>
        <authorList>
            <person name="Burstein D."/>
            <person name="Amaro F."/>
            <person name="Zusman T."/>
            <person name="Lifshitz Z."/>
            <person name="Cohen O."/>
            <person name="Gilbert J.A."/>
            <person name="Pupko T."/>
            <person name="Shuman H.A."/>
            <person name="Segal G."/>
        </authorList>
    </citation>
    <scope>NUCLEOTIDE SEQUENCE [LARGE SCALE GENOMIC DNA]</scope>
    <source>
        <strain evidence="4 5">WA-270A-C2</strain>
    </source>
</reference>
<dbReference type="GO" id="GO:0016787">
    <property type="term" value="F:hydrolase activity"/>
    <property type="evidence" value="ECO:0007669"/>
    <property type="project" value="UniProtKB-KW"/>
</dbReference>
<accession>A0A0W0XVK6</accession>
<proteinExistence type="inferred from homology"/>
<sequence>MKATHGKIKIPGFTLAYKQWGSPDSPAILALHGWLDNAGSFNLLAPILAHDFRLIAVDLPGHGLSSHLPAGCHYHFFDGIFTLVNLINALHLDTVHLLGHSMGACLASLVAGVIPERIRSMALIEAIGPFSSPEARCCEQLTHYAHHLNDKSKEERPYPSLEAAAHARAKRGYLSLEHAAILCERGVRKQGDSYYWRHDRRLIAPTPLRLTEGQILSCLKKITARSCLILAEQGFNFDEKDIEGRVKAVNTLEVIRMGGGHHLHMEKPDTVGQYLVEFFTTA</sequence>
<feature type="domain" description="AB hydrolase-1" evidence="3">
    <location>
        <begin position="26"/>
        <end position="133"/>
    </location>
</feature>
<dbReference type="Gene3D" id="3.40.50.1820">
    <property type="entry name" value="alpha/beta hydrolase"/>
    <property type="match status" value="1"/>
</dbReference>
<dbReference type="Pfam" id="PF00561">
    <property type="entry name" value="Abhydrolase_1"/>
    <property type="match status" value="1"/>
</dbReference>
<keyword evidence="5" id="KW-1185">Reference proteome</keyword>
<dbReference type="InterPro" id="IPR000073">
    <property type="entry name" value="AB_hydrolase_1"/>
</dbReference>
<protein>
    <submittedName>
        <fullName evidence="4">Lipase LipA (L, pneumophila)</fullName>
    </submittedName>
</protein>
<dbReference type="Proteomes" id="UP000054608">
    <property type="component" value="Unassembled WGS sequence"/>
</dbReference>
<evidence type="ECO:0000256" key="2">
    <source>
        <dbReference type="ARBA" id="ARBA00022801"/>
    </source>
</evidence>
<dbReference type="InterPro" id="IPR050266">
    <property type="entry name" value="AB_hydrolase_sf"/>
</dbReference>
<dbReference type="STRING" id="458.Lrub_0837"/>
<dbReference type="EMBL" id="LNYT01000007">
    <property type="protein sequence ID" value="KTD48486.1"/>
    <property type="molecule type" value="Genomic_DNA"/>
</dbReference>